<evidence type="ECO:0000313" key="2">
    <source>
        <dbReference type="Proteomes" id="UP001165064"/>
    </source>
</evidence>
<sequence>MSSASSAATSRQSSISNQDNLIDVMEKEQEGIVLKLMKEIQALKEENNSLKQQINRMATSSSSSSLNSMSSSSTTLTKAPSNTSSTTGGAGGGLSRSGSQRRNTATNIRRFPATTTATTNSNCIVLDSYDCNEYRTKKNRRRSTPAGSLNFNYGNYTIKPPEHHGRVSVTESHFN</sequence>
<evidence type="ECO:0000313" key="1">
    <source>
        <dbReference type="EMBL" id="GME73781.1"/>
    </source>
</evidence>
<keyword evidence="2" id="KW-1185">Reference proteome</keyword>
<name>A0ACB5SUX4_AMBMO</name>
<reference evidence="1" key="1">
    <citation type="submission" date="2023-04" db="EMBL/GenBank/DDBJ databases">
        <title>Ambrosiozyma monospora NBRC 10751.</title>
        <authorList>
            <person name="Ichikawa N."/>
            <person name="Sato H."/>
            <person name="Tonouchi N."/>
        </authorList>
    </citation>
    <scope>NUCLEOTIDE SEQUENCE</scope>
    <source>
        <strain evidence="1">NBRC 10751</strain>
    </source>
</reference>
<protein>
    <submittedName>
        <fullName evidence="1">Unnamed protein product</fullName>
    </submittedName>
</protein>
<proteinExistence type="predicted"/>
<dbReference type="EMBL" id="BSXS01000756">
    <property type="protein sequence ID" value="GME73781.1"/>
    <property type="molecule type" value="Genomic_DNA"/>
</dbReference>
<accession>A0ACB5SUX4</accession>
<gene>
    <name evidence="1" type="ORF">Amon02_000153100</name>
</gene>
<comment type="caution">
    <text evidence="1">The sequence shown here is derived from an EMBL/GenBank/DDBJ whole genome shotgun (WGS) entry which is preliminary data.</text>
</comment>
<dbReference type="Proteomes" id="UP001165064">
    <property type="component" value="Unassembled WGS sequence"/>
</dbReference>
<organism evidence="1 2">
    <name type="scientific">Ambrosiozyma monospora</name>
    <name type="common">Yeast</name>
    <name type="synonym">Endomycopsis monosporus</name>
    <dbReference type="NCBI Taxonomy" id="43982"/>
    <lineage>
        <taxon>Eukaryota</taxon>
        <taxon>Fungi</taxon>
        <taxon>Dikarya</taxon>
        <taxon>Ascomycota</taxon>
        <taxon>Saccharomycotina</taxon>
        <taxon>Pichiomycetes</taxon>
        <taxon>Pichiales</taxon>
        <taxon>Pichiaceae</taxon>
        <taxon>Ambrosiozyma</taxon>
    </lineage>
</organism>